<dbReference type="Proteomes" id="UP000291107">
    <property type="component" value="Unassembled WGS sequence"/>
</dbReference>
<dbReference type="EMBL" id="SEUB01000010">
    <property type="protein sequence ID" value="RYM38104.1"/>
    <property type="molecule type" value="Genomic_DNA"/>
</dbReference>
<name>A0A4Q4KVM5_9PSED</name>
<reference evidence="1 2" key="1">
    <citation type="submission" date="2019-02" db="EMBL/GenBank/DDBJ databases">
        <title>Genome of Pseudomonas korensis isolated from heavy metal contaminated environment.</title>
        <authorList>
            <person name="Ayangbenro A.S."/>
            <person name="Babalola O."/>
        </authorList>
    </citation>
    <scope>NUCLEOTIDE SEQUENCE [LARGE SCALE GENOMIC DNA]</scope>
    <source>
        <strain evidence="1 2">AB36</strain>
    </source>
</reference>
<accession>A0A4Q4KVM5</accession>
<organism evidence="1 2">
    <name type="scientific">Pseudomonas koreensis</name>
    <dbReference type="NCBI Taxonomy" id="198620"/>
    <lineage>
        <taxon>Bacteria</taxon>
        <taxon>Pseudomonadati</taxon>
        <taxon>Pseudomonadota</taxon>
        <taxon>Gammaproteobacteria</taxon>
        <taxon>Pseudomonadales</taxon>
        <taxon>Pseudomonadaceae</taxon>
        <taxon>Pseudomonas</taxon>
    </lineage>
</organism>
<proteinExistence type="predicted"/>
<evidence type="ECO:0000313" key="2">
    <source>
        <dbReference type="Proteomes" id="UP000291107"/>
    </source>
</evidence>
<evidence type="ECO:0000313" key="1">
    <source>
        <dbReference type="EMBL" id="RYM38104.1"/>
    </source>
</evidence>
<comment type="caution">
    <text evidence="1">The sequence shown here is derived from an EMBL/GenBank/DDBJ whole genome shotgun (WGS) entry which is preliminary data.</text>
</comment>
<protein>
    <submittedName>
        <fullName evidence="1">Uncharacterized protein</fullName>
    </submittedName>
</protein>
<gene>
    <name evidence="1" type="ORF">EVS84_23970</name>
</gene>
<dbReference type="AlphaFoldDB" id="A0A4Q4KVM5"/>
<sequence>MAHRLLERWYCANRCGDRTDVFASRLAPTVERIFKVGASLLAKAVVQTPDFAGIIQTNPLAFARS</sequence>